<dbReference type="EMBL" id="JAHQIW010003594">
    <property type="protein sequence ID" value="KAJ1359281.1"/>
    <property type="molecule type" value="Genomic_DNA"/>
</dbReference>
<evidence type="ECO:0000313" key="2">
    <source>
        <dbReference type="Proteomes" id="UP001196413"/>
    </source>
</evidence>
<feature type="non-terminal residue" evidence="1">
    <location>
        <position position="1"/>
    </location>
</feature>
<sequence>MLVSGRVPFLAQTEHALPLKIVGRGKSVSHRIRQQDNQFSALKTVPCFTRLQPLLVASGSICSWMQLPSVHARSDPLDGYHSPLP</sequence>
<accession>A0AAD5N325</accession>
<keyword evidence="2" id="KW-1185">Reference proteome</keyword>
<comment type="caution">
    <text evidence="1">The sequence shown here is derived from an EMBL/GenBank/DDBJ whole genome shotgun (WGS) entry which is preliminary data.</text>
</comment>
<proteinExistence type="predicted"/>
<organism evidence="1 2">
    <name type="scientific">Parelaphostrongylus tenuis</name>
    <name type="common">Meningeal worm</name>
    <dbReference type="NCBI Taxonomy" id="148309"/>
    <lineage>
        <taxon>Eukaryota</taxon>
        <taxon>Metazoa</taxon>
        <taxon>Ecdysozoa</taxon>
        <taxon>Nematoda</taxon>
        <taxon>Chromadorea</taxon>
        <taxon>Rhabditida</taxon>
        <taxon>Rhabditina</taxon>
        <taxon>Rhabditomorpha</taxon>
        <taxon>Strongyloidea</taxon>
        <taxon>Metastrongylidae</taxon>
        <taxon>Parelaphostrongylus</taxon>
    </lineage>
</organism>
<protein>
    <submittedName>
        <fullName evidence="1">Uncharacterized protein</fullName>
    </submittedName>
</protein>
<evidence type="ECO:0000313" key="1">
    <source>
        <dbReference type="EMBL" id="KAJ1359281.1"/>
    </source>
</evidence>
<gene>
    <name evidence="1" type="ORF">KIN20_017971</name>
</gene>
<reference evidence="1" key="1">
    <citation type="submission" date="2021-06" db="EMBL/GenBank/DDBJ databases">
        <title>Parelaphostrongylus tenuis whole genome reference sequence.</title>
        <authorList>
            <person name="Garwood T.J."/>
            <person name="Larsen P.A."/>
            <person name="Fountain-Jones N.M."/>
            <person name="Garbe J.R."/>
            <person name="Macchietto M.G."/>
            <person name="Kania S.A."/>
            <person name="Gerhold R.W."/>
            <person name="Richards J.E."/>
            <person name="Wolf T.M."/>
        </authorList>
    </citation>
    <scope>NUCLEOTIDE SEQUENCE</scope>
    <source>
        <strain evidence="1">MNPRO001-30</strain>
        <tissue evidence="1">Meninges</tissue>
    </source>
</reference>
<name>A0AAD5N325_PARTN</name>
<dbReference type="Proteomes" id="UP001196413">
    <property type="component" value="Unassembled WGS sequence"/>
</dbReference>
<dbReference type="AlphaFoldDB" id="A0AAD5N325"/>